<evidence type="ECO:0000256" key="4">
    <source>
        <dbReference type="ARBA" id="ARBA00023015"/>
    </source>
</evidence>
<evidence type="ECO:0000259" key="7">
    <source>
        <dbReference type="Pfam" id="PF13867"/>
    </source>
</evidence>
<dbReference type="InterPro" id="IPR024145">
    <property type="entry name" value="His_deAcase_SAP30/SAP30L"/>
</dbReference>
<dbReference type="PANTHER" id="PTHR13286:SF6">
    <property type="entry name" value="HISTONE DEACETYLASE COMPLEX SUBUNIT SAP30L-RELATED"/>
    <property type="match status" value="1"/>
</dbReference>
<reference evidence="9" key="1">
    <citation type="submission" date="2012-08" db="EMBL/GenBank/DDBJ databases">
        <title>The Genome Sequence of Wuchereria bancrofti.</title>
        <authorList>
            <person name="Nutman T.B."/>
            <person name="Fink D.L."/>
            <person name="Russ C."/>
            <person name="Young S."/>
            <person name="Zeng Q."/>
            <person name="Koehrsen M."/>
            <person name="Alvarado L."/>
            <person name="Berlin A."/>
            <person name="Chapman S.B."/>
            <person name="Chen Z."/>
            <person name="Freedman E."/>
            <person name="Gellesch M."/>
            <person name="Goldberg J."/>
            <person name="Griggs A."/>
            <person name="Gujja S."/>
            <person name="Heilman E.R."/>
            <person name="Heiman D."/>
            <person name="Hepburn T."/>
            <person name="Howarth C."/>
            <person name="Jen D."/>
            <person name="Larson L."/>
            <person name="Lewis B."/>
            <person name="Mehta T."/>
            <person name="Park D."/>
            <person name="Pearson M."/>
            <person name="Roberts A."/>
            <person name="Saif S."/>
            <person name="Shea T."/>
            <person name="Shenoy N."/>
            <person name="Sisk P."/>
            <person name="Stolte C."/>
            <person name="Sykes S."/>
            <person name="Walk T."/>
            <person name="White J."/>
            <person name="Yandava C."/>
            <person name="Haas B."/>
            <person name="Henn M.R."/>
            <person name="Nusbaum C."/>
            <person name="Birren B."/>
        </authorList>
    </citation>
    <scope>NUCLEOTIDE SEQUENCE [LARGE SCALE GENOMIC DNA]</scope>
    <source>
        <strain evidence="9">NA</strain>
    </source>
</reference>
<dbReference type="GO" id="GO:0006355">
    <property type="term" value="P:regulation of DNA-templated transcription"/>
    <property type="evidence" value="ECO:0007669"/>
    <property type="project" value="TreeGrafter"/>
</dbReference>
<protein>
    <recommendedName>
        <fullName evidence="7">Histone deacetylase complex subunit SAP30 Sin3 binding domain-containing protein</fullName>
    </recommendedName>
</protein>
<dbReference type="Pfam" id="PF13867">
    <property type="entry name" value="SAP30_Sin3_bdg"/>
    <property type="match status" value="1"/>
</dbReference>
<evidence type="ECO:0000256" key="6">
    <source>
        <dbReference type="ARBA" id="ARBA00023242"/>
    </source>
</evidence>
<sequence length="95" mass="11083">MTRENGFKVAERIFLKLLFQPLQVPFHALSATTLRRYKKYFNLPHRSSTNTKQQLLEGILEHFETIDAPAFETIAHFLHIAKTHKNKLDYPTADS</sequence>
<evidence type="ECO:0000256" key="2">
    <source>
        <dbReference type="ARBA" id="ARBA00006283"/>
    </source>
</evidence>
<accession>J9EP90</accession>
<dbReference type="InterPro" id="IPR025718">
    <property type="entry name" value="SAP30_Sin3-bd"/>
</dbReference>
<organism evidence="8 9">
    <name type="scientific">Wuchereria bancrofti</name>
    <dbReference type="NCBI Taxonomy" id="6293"/>
    <lineage>
        <taxon>Eukaryota</taxon>
        <taxon>Metazoa</taxon>
        <taxon>Ecdysozoa</taxon>
        <taxon>Nematoda</taxon>
        <taxon>Chromadorea</taxon>
        <taxon>Rhabditida</taxon>
        <taxon>Spirurina</taxon>
        <taxon>Spiruromorpha</taxon>
        <taxon>Filarioidea</taxon>
        <taxon>Onchocercidae</taxon>
        <taxon>Wuchereria</taxon>
    </lineage>
</organism>
<dbReference type="EMBL" id="ADBV01001672">
    <property type="protein sequence ID" value="EJW84346.1"/>
    <property type="molecule type" value="Genomic_DNA"/>
</dbReference>
<keyword evidence="6" id="KW-0539">Nucleus</keyword>
<dbReference type="AlphaFoldDB" id="J9EP90"/>
<evidence type="ECO:0000313" key="9">
    <source>
        <dbReference type="Proteomes" id="UP000004810"/>
    </source>
</evidence>
<dbReference type="InterPro" id="IPR038291">
    <property type="entry name" value="SAP30_C_sf"/>
</dbReference>
<gene>
    <name evidence="8" type="ORF">WUBG_04740</name>
</gene>
<feature type="domain" description="Histone deacetylase complex subunit SAP30 Sin3 binding" evidence="7">
    <location>
        <begin position="29"/>
        <end position="82"/>
    </location>
</feature>
<evidence type="ECO:0000256" key="1">
    <source>
        <dbReference type="ARBA" id="ARBA00004123"/>
    </source>
</evidence>
<evidence type="ECO:0000313" key="8">
    <source>
        <dbReference type="EMBL" id="EJW84346.1"/>
    </source>
</evidence>
<keyword evidence="4" id="KW-0805">Transcription regulation</keyword>
<comment type="caution">
    <text evidence="8">The sequence shown here is derived from an EMBL/GenBank/DDBJ whole genome shotgun (WGS) entry which is preliminary data.</text>
</comment>
<dbReference type="PANTHER" id="PTHR13286">
    <property type="entry name" value="SAP30"/>
    <property type="match status" value="1"/>
</dbReference>
<proteinExistence type="inferred from homology"/>
<dbReference type="GO" id="GO:0000118">
    <property type="term" value="C:histone deacetylase complex"/>
    <property type="evidence" value="ECO:0007669"/>
    <property type="project" value="TreeGrafter"/>
</dbReference>
<keyword evidence="5" id="KW-0804">Transcription</keyword>
<evidence type="ECO:0000256" key="5">
    <source>
        <dbReference type="ARBA" id="ARBA00023163"/>
    </source>
</evidence>
<comment type="subcellular location">
    <subcellularLocation>
        <location evidence="1">Nucleus</location>
    </subcellularLocation>
</comment>
<name>J9EP90_WUCBA</name>
<evidence type="ECO:0000256" key="3">
    <source>
        <dbReference type="ARBA" id="ARBA00022491"/>
    </source>
</evidence>
<dbReference type="Gene3D" id="6.10.160.20">
    <property type="match status" value="1"/>
</dbReference>
<keyword evidence="3" id="KW-0678">Repressor</keyword>
<comment type="similarity">
    <text evidence="2">Belongs to the SAP30 family.</text>
</comment>
<dbReference type="Proteomes" id="UP000004810">
    <property type="component" value="Unassembled WGS sequence"/>
</dbReference>
<dbReference type="GO" id="GO:0003712">
    <property type="term" value="F:transcription coregulator activity"/>
    <property type="evidence" value="ECO:0007669"/>
    <property type="project" value="TreeGrafter"/>
</dbReference>